<feature type="compositionally biased region" description="Basic and acidic residues" evidence="1">
    <location>
        <begin position="263"/>
        <end position="272"/>
    </location>
</feature>
<dbReference type="Pfam" id="PF13837">
    <property type="entry name" value="Myb_DNA-bind_4"/>
    <property type="match status" value="1"/>
</dbReference>
<dbReference type="InterPro" id="IPR044823">
    <property type="entry name" value="ASIL1/2-like"/>
</dbReference>
<proteinExistence type="predicted"/>
<dbReference type="PANTHER" id="PTHR31307:SF7">
    <property type="entry name" value="SEQUENCE-SPECIFIC DNA BINDING TRANSCRIPTION FACTOR"/>
    <property type="match status" value="1"/>
</dbReference>
<evidence type="ECO:0000259" key="2">
    <source>
        <dbReference type="Pfam" id="PF13837"/>
    </source>
</evidence>
<evidence type="ECO:0000256" key="1">
    <source>
        <dbReference type="SAM" id="MobiDB-lite"/>
    </source>
</evidence>
<dbReference type="EMBL" id="JBBNAG010000006">
    <property type="protein sequence ID" value="KAK9125016.1"/>
    <property type="molecule type" value="Genomic_DNA"/>
</dbReference>
<name>A0AAP0J064_9MAGN</name>
<dbReference type="Gene3D" id="1.10.10.60">
    <property type="entry name" value="Homeodomain-like"/>
    <property type="match status" value="1"/>
</dbReference>
<comment type="caution">
    <text evidence="3">The sequence shown here is derived from an EMBL/GenBank/DDBJ whole genome shotgun (WGS) entry which is preliminary data.</text>
</comment>
<organism evidence="3 4">
    <name type="scientific">Stephania cephalantha</name>
    <dbReference type="NCBI Taxonomy" id="152367"/>
    <lineage>
        <taxon>Eukaryota</taxon>
        <taxon>Viridiplantae</taxon>
        <taxon>Streptophyta</taxon>
        <taxon>Embryophyta</taxon>
        <taxon>Tracheophyta</taxon>
        <taxon>Spermatophyta</taxon>
        <taxon>Magnoliopsida</taxon>
        <taxon>Ranunculales</taxon>
        <taxon>Menispermaceae</taxon>
        <taxon>Menispermoideae</taxon>
        <taxon>Cissampelideae</taxon>
        <taxon>Stephania</taxon>
    </lineage>
</organism>
<dbReference type="FunFam" id="1.10.10.60:FF:000152">
    <property type="entry name" value="Trihelix transcription factor ASIL2"/>
    <property type="match status" value="1"/>
</dbReference>
<protein>
    <recommendedName>
        <fullName evidence="2">Myb/SANT-like DNA-binding domain-containing protein</fullName>
    </recommendedName>
</protein>
<dbReference type="PANTHER" id="PTHR31307">
    <property type="entry name" value="TRIHELIX TRANSCRIPTION FACTOR ASIL2"/>
    <property type="match status" value="1"/>
</dbReference>
<dbReference type="InterPro" id="IPR044822">
    <property type="entry name" value="Myb_DNA-bind_4"/>
</dbReference>
<feature type="region of interest" description="Disordered" evidence="1">
    <location>
        <begin position="1"/>
        <end position="51"/>
    </location>
</feature>
<reference evidence="3 4" key="1">
    <citation type="submission" date="2024-01" db="EMBL/GenBank/DDBJ databases">
        <title>Genome assemblies of Stephania.</title>
        <authorList>
            <person name="Yang L."/>
        </authorList>
    </citation>
    <scope>NUCLEOTIDE SEQUENCE [LARGE SCALE GENOMIC DNA]</scope>
    <source>
        <strain evidence="3">JXDWG</strain>
        <tissue evidence="3">Leaf</tissue>
    </source>
</reference>
<sequence length="379" mass="41838">MEKEESSTNQDAPNSLHNNIKAEEDQPQVRAKVPHGGSTTAIASSSGGGVGVGVGVGGDRLKRDEWSEGAVSSLLDAYESKWVLRNRAKLKGNDWEDVARYVSSRVNSTKSPKTQTQCKNKIESMKKRYRSESAAAAADASSSWPLFHRLDLLLRCRSTNNNNPSPPNTTTTPPILTTTSSHPPIAILDQPPILVLPTPPPPPPPPPPALIHQNSHESNGVELPSNKETVLEGGVGTKAIEDHESDRVSMDMDMDSSTPMSETVKDKMMKTKEHKVERMINKRPRKKARRRIRDNEDDDLLAGSIRWLAEVMVRAEQSRLEMIKEVEKMRVEAEAKRGEMDLKRTEIIANTQLQIAQILAGNNNASNKSIDSALRIGRN</sequence>
<dbReference type="AlphaFoldDB" id="A0AAP0J064"/>
<evidence type="ECO:0000313" key="3">
    <source>
        <dbReference type="EMBL" id="KAK9125016.1"/>
    </source>
</evidence>
<feature type="domain" description="Myb/SANT-like DNA-binding" evidence="2">
    <location>
        <begin position="63"/>
        <end position="152"/>
    </location>
</feature>
<feature type="region of interest" description="Disordered" evidence="1">
    <location>
        <begin position="250"/>
        <end position="272"/>
    </location>
</feature>
<evidence type="ECO:0000313" key="4">
    <source>
        <dbReference type="Proteomes" id="UP001419268"/>
    </source>
</evidence>
<keyword evidence="4" id="KW-1185">Reference proteome</keyword>
<dbReference type="Proteomes" id="UP001419268">
    <property type="component" value="Unassembled WGS sequence"/>
</dbReference>
<accession>A0AAP0J064</accession>
<feature type="compositionally biased region" description="Polar residues" evidence="1">
    <location>
        <begin position="7"/>
        <end position="18"/>
    </location>
</feature>
<gene>
    <name evidence="3" type="ORF">Scep_013862</name>
</gene>
<feature type="compositionally biased region" description="Low complexity" evidence="1">
    <location>
        <begin position="36"/>
        <end position="45"/>
    </location>
</feature>